<evidence type="ECO:0000259" key="2">
    <source>
        <dbReference type="Pfam" id="PF00561"/>
    </source>
</evidence>
<sequence>MQKYFSLITIFFSSLVLFGNSVNADLWDEVEHGYADNNGTKIHYATTGEGPLVVMIHGFPDFWYSWRHQMEGLKDNYRVVAIDQRGYNLSDKPEGNENYNMQYLVSDVAAVIRHLGEEKATIVGHDWGGIVSWQFAFNLPDMVDRLIILNLPHPNGMARELATNLEQQQNSGYARTFIEGSPSDPDILFGGPMTAESLSFWVADPVARERYAEAFAQSSFDGMLAYYKQNYPRTDSNTPAPPPTPQLNVPLLVFHGLRDTALHSDGLNNTWDWNDADTTIVAVPTANHFVQQDAAELVTTTIKWWLQARE</sequence>
<dbReference type="InterPro" id="IPR029058">
    <property type="entry name" value="AB_hydrolase_fold"/>
</dbReference>
<evidence type="ECO:0000256" key="1">
    <source>
        <dbReference type="ARBA" id="ARBA00022801"/>
    </source>
</evidence>
<dbReference type="PANTHER" id="PTHR43329">
    <property type="entry name" value="EPOXIDE HYDROLASE"/>
    <property type="match status" value="1"/>
</dbReference>
<dbReference type="EMBL" id="UINC01001482">
    <property type="protein sequence ID" value="SUZ81765.1"/>
    <property type="molecule type" value="Genomic_DNA"/>
</dbReference>
<dbReference type="Pfam" id="PF00561">
    <property type="entry name" value="Abhydrolase_1"/>
    <property type="match status" value="1"/>
</dbReference>
<proteinExistence type="predicted"/>
<dbReference type="Gene3D" id="3.40.50.1820">
    <property type="entry name" value="alpha/beta hydrolase"/>
    <property type="match status" value="1"/>
</dbReference>
<dbReference type="InterPro" id="IPR000073">
    <property type="entry name" value="AB_hydrolase_1"/>
</dbReference>
<keyword evidence="1" id="KW-0378">Hydrolase</keyword>
<gene>
    <name evidence="3" type="ORF">METZ01_LOCUS34619</name>
</gene>
<evidence type="ECO:0000313" key="3">
    <source>
        <dbReference type="EMBL" id="SUZ81765.1"/>
    </source>
</evidence>
<dbReference type="GO" id="GO:0016787">
    <property type="term" value="F:hydrolase activity"/>
    <property type="evidence" value="ECO:0007669"/>
    <property type="project" value="UniProtKB-KW"/>
</dbReference>
<dbReference type="PRINTS" id="PR00111">
    <property type="entry name" value="ABHYDROLASE"/>
</dbReference>
<feature type="domain" description="AB hydrolase-1" evidence="2">
    <location>
        <begin position="51"/>
        <end position="291"/>
    </location>
</feature>
<dbReference type="InterPro" id="IPR000639">
    <property type="entry name" value="Epox_hydrolase-like"/>
</dbReference>
<dbReference type="AlphaFoldDB" id="A0A381QQX4"/>
<accession>A0A381QQX4</accession>
<dbReference type="SUPFAM" id="SSF53474">
    <property type="entry name" value="alpha/beta-Hydrolases"/>
    <property type="match status" value="1"/>
</dbReference>
<reference evidence="3" key="1">
    <citation type="submission" date="2018-05" db="EMBL/GenBank/DDBJ databases">
        <authorList>
            <person name="Lanie J.A."/>
            <person name="Ng W.-L."/>
            <person name="Kazmierczak K.M."/>
            <person name="Andrzejewski T.M."/>
            <person name="Davidsen T.M."/>
            <person name="Wayne K.J."/>
            <person name="Tettelin H."/>
            <person name="Glass J.I."/>
            <person name="Rusch D."/>
            <person name="Podicherti R."/>
            <person name="Tsui H.-C.T."/>
            <person name="Winkler M.E."/>
        </authorList>
    </citation>
    <scope>NUCLEOTIDE SEQUENCE</scope>
</reference>
<protein>
    <recommendedName>
        <fullName evidence="2">AB hydrolase-1 domain-containing protein</fullName>
    </recommendedName>
</protein>
<organism evidence="3">
    <name type="scientific">marine metagenome</name>
    <dbReference type="NCBI Taxonomy" id="408172"/>
    <lineage>
        <taxon>unclassified sequences</taxon>
        <taxon>metagenomes</taxon>
        <taxon>ecological metagenomes</taxon>
    </lineage>
</organism>
<name>A0A381QQX4_9ZZZZ</name>
<dbReference type="PRINTS" id="PR00412">
    <property type="entry name" value="EPOXHYDRLASE"/>
</dbReference>